<evidence type="ECO:0000259" key="18">
    <source>
        <dbReference type="PROSITE" id="PS50051"/>
    </source>
</evidence>
<evidence type="ECO:0000256" key="8">
    <source>
        <dbReference type="ARBA" id="ARBA00022806"/>
    </source>
</evidence>
<keyword evidence="7" id="KW-0378">Hydrolase</keyword>
<feature type="region of interest" description="Disordered" evidence="17">
    <location>
        <begin position="1"/>
        <end position="39"/>
    </location>
</feature>
<dbReference type="InterPro" id="IPR018525">
    <property type="entry name" value="MCM_CS"/>
</dbReference>
<evidence type="ECO:0000256" key="1">
    <source>
        <dbReference type="ARBA" id="ARBA00004123"/>
    </source>
</evidence>
<dbReference type="InterPro" id="IPR033762">
    <property type="entry name" value="MCM_OB"/>
</dbReference>
<dbReference type="FunFam" id="2.20.28.10:FF:000007">
    <property type="entry name" value="DNA helicase MCM8 isoform X1"/>
    <property type="match status" value="1"/>
</dbReference>
<dbReference type="PRINTS" id="PR01657">
    <property type="entry name" value="MCMFAMILY"/>
</dbReference>
<dbReference type="PANTHER" id="PTHR11630">
    <property type="entry name" value="DNA REPLICATION LICENSING FACTOR MCM FAMILY MEMBER"/>
    <property type="match status" value="1"/>
</dbReference>
<comment type="subcellular location">
    <subcellularLocation>
        <location evidence="1">Nucleus</location>
    </subcellularLocation>
</comment>
<dbReference type="Pfam" id="PF26065">
    <property type="entry name" value="MCM8_N"/>
    <property type="match status" value="1"/>
</dbReference>
<evidence type="ECO:0000256" key="2">
    <source>
        <dbReference type="ARBA" id="ARBA00008010"/>
    </source>
</evidence>
<evidence type="ECO:0000256" key="5">
    <source>
        <dbReference type="ARBA" id="ARBA00022741"/>
    </source>
</evidence>
<evidence type="ECO:0000313" key="20">
    <source>
        <dbReference type="Proteomes" id="UP000593567"/>
    </source>
</evidence>
<feature type="compositionally biased region" description="Low complexity" evidence="17">
    <location>
        <begin position="9"/>
        <end position="33"/>
    </location>
</feature>
<dbReference type="GO" id="GO:0006260">
    <property type="term" value="P:DNA replication"/>
    <property type="evidence" value="ECO:0007669"/>
    <property type="project" value="InterPro"/>
</dbReference>
<dbReference type="GO" id="GO:0097362">
    <property type="term" value="C:MCM8-MCM9 complex"/>
    <property type="evidence" value="ECO:0007669"/>
    <property type="project" value="UniProtKB-ARBA"/>
</dbReference>
<sequence>MGGRGRPWRGGSRWRPYNRRGGSSSSNRSQSSQHSTVTQLPEEISCPYSLWKDYFPGEAYNPLSESARLAKFFEPFLQDNLGFIDLEILECSKSYEMDYADLINNYALMQALPELPSILKNKSEMFLSAMGVAFTKVVGDRQVTMHANGTEEVIHVVPYTTIRLRNTGTPIPFSSLKASYYGKFISLKGTVARVGAIKPLCTKLAFKCSACDSIFAVSLPDGRYSPPTACMLPGCQGHSFFPQRTHKLTTTVDWQRIRVQESLTSGDADSGRVPRTIDCELTLDLVSSCVPGDSVVVCGLVKVVAPEQGRGKNKDKCTFTLNLRANSISKSTRKAKDGNSDVNKQPLQPSANLSVARGSLELSTRDLYCIQTIYDQEDVLKLLVHSLCPSIYGHELVKTSLLLGLFGGCQKHSDSRTHIPIRGDPHILVVGDPGLGKSQMLQAAAAVAPRGVYVCGNTATSSGLTVTLSKESGSGDYSIEAGALVLADQGTCCIDEFDKMGQQHQALLEAMEQQSISIAKAGIVCNLPARTAVLAAANPIGGHYNKAKTVCENLKLSGPLLSRFDLVFILLDKPDVELDALLSTHVMALHGSKHVQPSLSMLSQTGSIRASQTCSTSSAKLPLRERIKLASGEKLDLLPLPLLRKYISYARDYVHPKLTESAAKVIQDFYVELRRRHHTSDSTPITTRQLESLVRLTEARAKLELREEATEQDASDIIEIMKYSMVDTYSDETGVLDFTRTQHGAGMSNRAGAKALINVMRRQFQVTLDDVFSVADIKLLAQRHSIVVKDFDSLLSSLNEQGYLLMKGQSTYQLQIT</sequence>
<dbReference type="InterPro" id="IPR003593">
    <property type="entry name" value="AAA+_ATPase"/>
</dbReference>
<dbReference type="GO" id="GO:0005524">
    <property type="term" value="F:ATP binding"/>
    <property type="evidence" value="ECO:0007669"/>
    <property type="project" value="UniProtKB-KW"/>
</dbReference>
<dbReference type="Pfam" id="PF00493">
    <property type="entry name" value="MCM"/>
    <property type="match status" value="1"/>
</dbReference>
<comment type="similarity">
    <text evidence="2 16">Belongs to the MCM family.</text>
</comment>
<keyword evidence="8" id="KW-0347">Helicase</keyword>
<dbReference type="GO" id="GO:0017116">
    <property type="term" value="F:single-stranded DNA helicase activity"/>
    <property type="evidence" value="ECO:0007669"/>
    <property type="project" value="TreeGrafter"/>
</dbReference>
<evidence type="ECO:0000256" key="4">
    <source>
        <dbReference type="ARBA" id="ARBA00022705"/>
    </source>
</evidence>
<dbReference type="Proteomes" id="UP000593567">
    <property type="component" value="Unassembled WGS sequence"/>
</dbReference>
<dbReference type="AlphaFoldDB" id="A0A7J7IXY9"/>
<reference evidence="19" key="1">
    <citation type="submission" date="2020-06" db="EMBL/GenBank/DDBJ databases">
        <title>Draft genome of Bugula neritina, a colonial animal packing powerful symbionts and potential medicines.</title>
        <authorList>
            <person name="Rayko M."/>
        </authorList>
    </citation>
    <scope>NUCLEOTIDE SEQUENCE [LARGE SCALE GENOMIC DNA]</scope>
    <source>
        <strain evidence="19">Kwan_BN1</strain>
    </source>
</reference>
<keyword evidence="6" id="KW-0227">DNA damage</keyword>
<proteinExistence type="inferred from homology"/>
<evidence type="ECO:0000256" key="7">
    <source>
        <dbReference type="ARBA" id="ARBA00022801"/>
    </source>
</evidence>
<dbReference type="PROSITE" id="PS50051">
    <property type="entry name" value="MCM_2"/>
    <property type="match status" value="1"/>
</dbReference>
<keyword evidence="4" id="KW-0235">DNA replication</keyword>
<evidence type="ECO:0000256" key="11">
    <source>
        <dbReference type="ARBA" id="ARBA00023204"/>
    </source>
</evidence>
<dbReference type="GO" id="GO:0005634">
    <property type="term" value="C:nucleus"/>
    <property type="evidence" value="ECO:0007669"/>
    <property type="project" value="UniProtKB-SubCell"/>
</dbReference>
<evidence type="ECO:0000256" key="12">
    <source>
        <dbReference type="ARBA" id="ARBA00023242"/>
    </source>
</evidence>
<keyword evidence="20" id="KW-1185">Reference proteome</keyword>
<dbReference type="Pfam" id="PF25051">
    <property type="entry name" value="WHD_MCM8"/>
    <property type="match status" value="1"/>
</dbReference>
<dbReference type="InterPro" id="IPR001208">
    <property type="entry name" value="MCM_dom"/>
</dbReference>
<dbReference type="Gene3D" id="2.20.28.10">
    <property type="match status" value="1"/>
</dbReference>
<dbReference type="InterPro" id="IPR056875">
    <property type="entry name" value="MCM8/REC_WHD"/>
</dbReference>
<keyword evidence="12" id="KW-0539">Nucleus</keyword>
<dbReference type="CDD" id="cd22247">
    <property type="entry name" value="MCM8_WHD"/>
    <property type="match status" value="1"/>
</dbReference>
<keyword evidence="5 16" id="KW-0547">Nucleotide-binding</keyword>
<dbReference type="PANTHER" id="PTHR11630:SF47">
    <property type="entry name" value="DNA HELICASE MCM8"/>
    <property type="match status" value="1"/>
</dbReference>
<organism evidence="19 20">
    <name type="scientific">Bugula neritina</name>
    <name type="common">Brown bryozoan</name>
    <name type="synonym">Sertularia neritina</name>
    <dbReference type="NCBI Taxonomy" id="10212"/>
    <lineage>
        <taxon>Eukaryota</taxon>
        <taxon>Metazoa</taxon>
        <taxon>Spiralia</taxon>
        <taxon>Lophotrochozoa</taxon>
        <taxon>Bryozoa</taxon>
        <taxon>Gymnolaemata</taxon>
        <taxon>Cheilostomatida</taxon>
        <taxon>Flustrina</taxon>
        <taxon>Buguloidea</taxon>
        <taxon>Bugulidae</taxon>
        <taxon>Bugula</taxon>
    </lineage>
</organism>
<evidence type="ECO:0000256" key="9">
    <source>
        <dbReference type="ARBA" id="ARBA00022840"/>
    </source>
</evidence>
<feature type="domain" description="MCM C-terminal AAA(+) ATPase" evidence="18">
    <location>
        <begin position="379"/>
        <end position="586"/>
    </location>
</feature>
<evidence type="ECO:0000256" key="10">
    <source>
        <dbReference type="ARBA" id="ARBA00023125"/>
    </source>
</evidence>
<keyword evidence="9 16" id="KW-0067">ATP-binding</keyword>
<dbReference type="InterPro" id="IPR027417">
    <property type="entry name" value="P-loop_NTPase"/>
</dbReference>
<dbReference type="Pfam" id="PF17855">
    <property type="entry name" value="MCM_lid"/>
    <property type="match status" value="1"/>
</dbReference>
<dbReference type="EMBL" id="VXIV02003324">
    <property type="protein sequence ID" value="KAF6018281.1"/>
    <property type="molecule type" value="Genomic_DNA"/>
</dbReference>
<dbReference type="SMART" id="SM00350">
    <property type="entry name" value="MCM"/>
    <property type="match status" value="1"/>
</dbReference>
<keyword evidence="10 16" id="KW-0238">DNA-binding</keyword>
<dbReference type="GO" id="GO:0003697">
    <property type="term" value="F:single-stranded DNA binding"/>
    <property type="evidence" value="ECO:0007669"/>
    <property type="project" value="TreeGrafter"/>
</dbReference>
<dbReference type="Gene3D" id="2.40.50.140">
    <property type="entry name" value="Nucleic acid-binding proteins"/>
    <property type="match status" value="1"/>
</dbReference>
<comment type="catalytic activity">
    <reaction evidence="15">
        <text>ATP + H2O = ADP + phosphate + H(+)</text>
        <dbReference type="Rhea" id="RHEA:13065"/>
        <dbReference type="ChEBI" id="CHEBI:15377"/>
        <dbReference type="ChEBI" id="CHEBI:15378"/>
        <dbReference type="ChEBI" id="CHEBI:30616"/>
        <dbReference type="ChEBI" id="CHEBI:43474"/>
        <dbReference type="ChEBI" id="CHEBI:456216"/>
        <dbReference type="EC" id="3.6.4.12"/>
    </reaction>
</comment>
<dbReference type="PROSITE" id="PS00847">
    <property type="entry name" value="MCM_1"/>
    <property type="match status" value="1"/>
</dbReference>
<keyword evidence="11" id="KW-0234">DNA repair</keyword>
<name>A0A7J7IXY9_BUGNE</name>
<protein>
    <recommendedName>
        <fullName evidence="13">DNA helicase MCM8</fullName>
        <ecNumber evidence="3">3.6.4.12</ecNumber>
    </recommendedName>
    <alternativeName>
        <fullName evidence="14">Minichromosome maintenance 8</fullName>
    </alternativeName>
</protein>
<evidence type="ECO:0000256" key="14">
    <source>
        <dbReference type="ARBA" id="ARBA00042306"/>
    </source>
</evidence>
<accession>A0A7J7IXY9</accession>
<evidence type="ECO:0000256" key="16">
    <source>
        <dbReference type="RuleBase" id="RU004070"/>
    </source>
</evidence>
<evidence type="ECO:0000256" key="15">
    <source>
        <dbReference type="ARBA" id="ARBA00047995"/>
    </source>
</evidence>
<dbReference type="GO" id="GO:0000724">
    <property type="term" value="P:double-strand break repair via homologous recombination"/>
    <property type="evidence" value="ECO:0007669"/>
    <property type="project" value="UniProtKB-ARBA"/>
</dbReference>
<evidence type="ECO:0000256" key="17">
    <source>
        <dbReference type="SAM" id="MobiDB-lite"/>
    </source>
</evidence>
<evidence type="ECO:0000256" key="3">
    <source>
        <dbReference type="ARBA" id="ARBA00012551"/>
    </source>
</evidence>
<dbReference type="EC" id="3.6.4.12" evidence="3"/>
<dbReference type="GO" id="GO:0016787">
    <property type="term" value="F:hydrolase activity"/>
    <property type="evidence" value="ECO:0007669"/>
    <property type="project" value="UniProtKB-KW"/>
</dbReference>
<dbReference type="CDD" id="cd17759">
    <property type="entry name" value="MCM8"/>
    <property type="match status" value="1"/>
</dbReference>
<dbReference type="InterPro" id="IPR058767">
    <property type="entry name" value="MCM8_N"/>
</dbReference>
<dbReference type="OrthoDB" id="422555at2759"/>
<dbReference type="Gene3D" id="3.40.50.300">
    <property type="entry name" value="P-loop containing nucleotide triphosphate hydrolases"/>
    <property type="match status" value="1"/>
</dbReference>
<dbReference type="InterPro" id="IPR012340">
    <property type="entry name" value="NA-bd_OB-fold"/>
</dbReference>
<evidence type="ECO:0000313" key="19">
    <source>
        <dbReference type="EMBL" id="KAF6018281.1"/>
    </source>
</evidence>
<evidence type="ECO:0000256" key="13">
    <source>
        <dbReference type="ARBA" id="ARBA00041084"/>
    </source>
</evidence>
<dbReference type="InterPro" id="IPR041562">
    <property type="entry name" value="MCM_lid"/>
</dbReference>
<dbReference type="SUPFAM" id="SSF50249">
    <property type="entry name" value="Nucleic acid-binding proteins"/>
    <property type="match status" value="1"/>
</dbReference>
<comment type="caution">
    <text evidence="19">The sequence shown here is derived from an EMBL/GenBank/DDBJ whole genome shotgun (WGS) entry which is preliminary data.</text>
</comment>
<evidence type="ECO:0000256" key="6">
    <source>
        <dbReference type="ARBA" id="ARBA00022763"/>
    </source>
</evidence>
<dbReference type="SUPFAM" id="SSF52540">
    <property type="entry name" value="P-loop containing nucleoside triphosphate hydrolases"/>
    <property type="match status" value="1"/>
</dbReference>
<dbReference type="Pfam" id="PF17207">
    <property type="entry name" value="MCM_OB"/>
    <property type="match status" value="1"/>
</dbReference>
<dbReference type="SMART" id="SM00382">
    <property type="entry name" value="AAA"/>
    <property type="match status" value="1"/>
</dbReference>
<dbReference type="InterPro" id="IPR031327">
    <property type="entry name" value="MCM"/>
</dbReference>
<gene>
    <name evidence="19" type="ORF">EB796_023411</name>
</gene>